<dbReference type="PIRSF" id="PIRSF001589">
    <property type="entry name" value="Asn_synthetase_glu-h"/>
    <property type="match status" value="1"/>
</dbReference>
<comment type="similarity">
    <text evidence="1">Belongs to the asparagine synthetase family.</text>
</comment>
<feature type="site" description="Important for beta-aspartyl-AMP intermediate formation" evidence="12">
    <location>
        <position position="337"/>
    </location>
</feature>
<evidence type="ECO:0000256" key="12">
    <source>
        <dbReference type="PIRSR" id="PIRSR001589-3"/>
    </source>
</evidence>
<gene>
    <name evidence="14" type="ORF">C8D89_10170</name>
</gene>
<sequence>MSGIVAAYGPFDPRLGRRMLERLAHRGPDGEGSRQVGDAWLGHRRLAVVDPEGGGQPLANDAGDVWLVGDGEIYNHRRLRADLGEQHFRTGSDHEAALRLFDRDGLEGAQRLWGTFAFAVAGEDGRFAAIRDTLGVAPLYWARRDGTVLFASELKAFDEDWRPEVEPFPTGQAWTPRDGLCEWSSSLSGPTALMRSRASDEDPPLWVFDAIRDSVVRAVETALRADVPVGAFLSGGLDSSVICAVAANAVRARGGTFHTFAAGLSDSPDLLAARRVADHIGSHHHERVYTAEEAIELVPDVIWMLESFDPMLIHSAVPNHLVATLARDDVKAVLIGEGADELFAGYSHYAEIETGEALREELLETIRGLHNLGLQRVDRVTSANGIEARIPFLDLDVVDLALALPPDWKLTREDRAEKWLLRRAFEGWLPDDLLWRGKQQFGQGTGMKDVLSDHFGRTVTEEELEQERDAVDPPLRTREELAYYRIFREHLRGIEPDHTIGRFVEA</sequence>
<dbReference type="Gene3D" id="3.40.50.620">
    <property type="entry name" value="HUPs"/>
    <property type="match status" value="1"/>
</dbReference>
<dbReference type="GO" id="GO:0004066">
    <property type="term" value="F:asparagine synthase (glutamine-hydrolyzing) activity"/>
    <property type="evidence" value="ECO:0007669"/>
    <property type="project" value="UniProtKB-EC"/>
</dbReference>
<evidence type="ECO:0000256" key="1">
    <source>
        <dbReference type="ARBA" id="ARBA00005752"/>
    </source>
</evidence>
<dbReference type="PANTHER" id="PTHR11772:SF2">
    <property type="entry name" value="ASPARAGINE SYNTHETASE [GLUTAMINE-HYDROLYZING]"/>
    <property type="match status" value="1"/>
</dbReference>
<reference evidence="14 15" key="1">
    <citation type="submission" date="2018-04" db="EMBL/GenBank/DDBJ databases">
        <title>Genomic Encyclopedia of Type Strains, Phase IV (KMG-IV): sequencing the most valuable type-strain genomes for metagenomic binning, comparative biology and taxonomic classification.</title>
        <authorList>
            <person name="Goeker M."/>
        </authorList>
    </citation>
    <scope>NUCLEOTIDE SEQUENCE [LARGE SCALE GENOMIC DNA]</scope>
    <source>
        <strain evidence="14 15">DSM 45771</strain>
    </source>
</reference>
<dbReference type="CDD" id="cd00712">
    <property type="entry name" value="AsnB"/>
    <property type="match status" value="1"/>
</dbReference>
<evidence type="ECO:0000256" key="10">
    <source>
        <dbReference type="ARBA" id="ARBA00048741"/>
    </source>
</evidence>
<evidence type="ECO:0000256" key="5">
    <source>
        <dbReference type="ARBA" id="ARBA00022741"/>
    </source>
</evidence>
<dbReference type="EMBL" id="QEKW01000001">
    <property type="protein sequence ID" value="PVZ14206.1"/>
    <property type="molecule type" value="Genomic_DNA"/>
</dbReference>
<dbReference type="InterPro" id="IPR033738">
    <property type="entry name" value="AsnB_N"/>
</dbReference>
<evidence type="ECO:0000256" key="11">
    <source>
        <dbReference type="PIRSR" id="PIRSR001589-2"/>
    </source>
</evidence>
<dbReference type="InterPro" id="IPR014729">
    <property type="entry name" value="Rossmann-like_a/b/a_fold"/>
</dbReference>
<evidence type="ECO:0000256" key="3">
    <source>
        <dbReference type="ARBA" id="ARBA00022598"/>
    </source>
</evidence>
<comment type="caution">
    <text evidence="14">The sequence shown here is derived from an EMBL/GenBank/DDBJ whole genome shotgun (WGS) entry which is preliminary data.</text>
</comment>
<dbReference type="InterPro" id="IPR050795">
    <property type="entry name" value="Asn_Synthetase"/>
</dbReference>
<keyword evidence="5 11" id="KW-0547">Nucleotide-binding</keyword>
<evidence type="ECO:0000313" key="15">
    <source>
        <dbReference type="Proteomes" id="UP000245639"/>
    </source>
</evidence>
<dbReference type="AlphaFoldDB" id="A0A2U1FPY7"/>
<protein>
    <recommendedName>
        <fullName evidence="2">asparagine synthase (glutamine-hydrolyzing)</fullName>
        <ecNumber evidence="2">6.3.5.4</ecNumber>
    </recommendedName>
</protein>
<accession>A0A2U1FPY7</accession>
<feature type="binding site" evidence="11">
    <location>
        <position position="93"/>
    </location>
    <ligand>
        <name>L-glutamine</name>
        <dbReference type="ChEBI" id="CHEBI:58359"/>
    </ligand>
</feature>
<keyword evidence="7" id="KW-0061">Asparagine biosynthesis</keyword>
<evidence type="ECO:0000256" key="2">
    <source>
        <dbReference type="ARBA" id="ARBA00012737"/>
    </source>
</evidence>
<dbReference type="SUPFAM" id="SSF56235">
    <property type="entry name" value="N-terminal nucleophile aminohydrolases (Ntn hydrolases)"/>
    <property type="match status" value="1"/>
</dbReference>
<dbReference type="InterPro" id="IPR029055">
    <property type="entry name" value="Ntn_hydrolases_N"/>
</dbReference>
<proteinExistence type="inferred from homology"/>
<dbReference type="RefSeq" id="WP_207786982.1">
    <property type="nucleotide sequence ID" value="NZ_QEKW01000001.1"/>
</dbReference>
<dbReference type="GO" id="GO:0005524">
    <property type="term" value="F:ATP binding"/>
    <property type="evidence" value="ECO:0007669"/>
    <property type="project" value="UniProtKB-KW"/>
</dbReference>
<dbReference type="Pfam" id="PF13537">
    <property type="entry name" value="GATase_7"/>
    <property type="match status" value="1"/>
</dbReference>
<dbReference type="EC" id="6.3.5.4" evidence="2"/>
<dbReference type="NCBIfam" id="TIGR01536">
    <property type="entry name" value="asn_synth_AEB"/>
    <property type="match status" value="1"/>
</dbReference>
<dbReference type="CDD" id="cd01991">
    <property type="entry name" value="Asn_synthase_B_C"/>
    <property type="match status" value="1"/>
</dbReference>
<evidence type="ECO:0000256" key="6">
    <source>
        <dbReference type="ARBA" id="ARBA00022840"/>
    </source>
</evidence>
<keyword evidence="15" id="KW-1185">Reference proteome</keyword>
<dbReference type="InterPro" id="IPR017932">
    <property type="entry name" value="GATase_2_dom"/>
</dbReference>
<feature type="domain" description="Glutamine amidotransferase type-2" evidence="13">
    <location>
        <begin position="2"/>
        <end position="179"/>
    </location>
</feature>
<dbReference type="Proteomes" id="UP000245639">
    <property type="component" value="Unassembled WGS sequence"/>
</dbReference>
<dbReference type="Gene3D" id="3.60.20.10">
    <property type="entry name" value="Glutamine Phosphoribosylpyrophosphate, subunit 1, domain 1"/>
    <property type="match status" value="1"/>
</dbReference>
<evidence type="ECO:0000259" key="13">
    <source>
        <dbReference type="PROSITE" id="PS51278"/>
    </source>
</evidence>
<evidence type="ECO:0000256" key="7">
    <source>
        <dbReference type="ARBA" id="ARBA00022888"/>
    </source>
</evidence>
<keyword evidence="8" id="KW-0315">Glutamine amidotransferase</keyword>
<comment type="pathway">
    <text evidence="9">Amino-acid biosynthesis.</text>
</comment>
<evidence type="ECO:0000256" key="8">
    <source>
        <dbReference type="ARBA" id="ARBA00022962"/>
    </source>
</evidence>
<dbReference type="InterPro" id="IPR006426">
    <property type="entry name" value="Asn_synth_AEB"/>
</dbReference>
<dbReference type="GO" id="GO:0005829">
    <property type="term" value="C:cytosol"/>
    <property type="evidence" value="ECO:0007669"/>
    <property type="project" value="TreeGrafter"/>
</dbReference>
<dbReference type="SUPFAM" id="SSF52402">
    <property type="entry name" value="Adenine nucleotide alpha hydrolases-like"/>
    <property type="match status" value="1"/>
</dbReference>
<name>A0A2U1FPY7_9PSEU</name>
<dbReference type="GO" id="GO:0006529">
    <property type="term" value="P:asparagine biosynthetic process"/>
    <property type="evidence" value="ECO:0007669"/>
    <property type="project" value="UniProtKB-KW"/>
</dbReference>
<evidence type="ECO:0000256" key="4">
    <source>
        <dbReference type="ARBA" id="ARBA00022605"/>
    </source>
</evidence>
<keyword evidence="3" id="KW-0436">Ligase</keyword>
<dbReference type="PROSITE" id="PS51278">
    <property type="entry name" value="GATASE_TYPE_2"/>
    <property type="match status" value="1"/>
</dbReference>
<comment type="catalytic activity">
    <reaction evidence="10">
        <text>L-aspartate + L-glutamine + ATP + H2O = L-asparagine + L-glutamate + AMP + diphosphate + H(+)</text>
        <dbReference type="Rhea" id="RHEA:12228"/>
        <dbReference type="ChEBI" id="CHEBI:15377"/>
        <dbReference type="ChEBI" id="CHEBI:15378"/>
        <dbReference type="ChEBI" id="CHEBI:29985"/>
        <dbReference type="ChEBI" id="CHEBI:29991"/>
        <dbReference type="ChEBI" id="CHEBI:30616"/>
        <dbReference type="ChEBI" id="CHEBI:33019"/>
        <dbReference type="ChEBI" id="CHEBI:58048"/>
        <dbReference type="ChEBI" id="CHEBI:58359"/>
        <dbReference type="ChEBI" id="CHEBI:456215"/>
        <dbReference type="EC" id="6.3.5.4"/>
    </reaction>
</comment>
<dbReference type="InterPro" id="IPR001962">
    <property type="entry name" value="Asn_synthase"/>
</dbReference>
<keyword evidence="6 11" id="KW-0067">ATP-binding</keyword>
<dbReference type="PANTHER" id="PTHR11772">
    <property type="entry name" value="ASPARAGINE SYNTHETASE"/>
    <property type="match status" value="1"/>
</dbReference>
<evidence type="ECO:0000313" key="14">
    <source>
        <dbReference type="EMBL" id="PVZ14206.1"/>
    </source>
</evidence>
<evidence type="ECO:0000256" key="9">
    <source>
        <dbReference type="ARBA" id="ARBA00029440"/>
    </source>
</evidence>
<keyword evidence="4" id="KW-0028">Amino-acid biosynthesis</keyword>
<dbReference type="Pfam" id="PF00733">
    <property type="entry name" value="Asn_synthase"/>
    <property type="match status" value="2"/>
</dbReference>
<organism evidence="14 15">
    <name type="scientific">Actinomycetospora cinnamomea</name>
    <dbReference type="NCBI Taxonomy" id="663609"/>
    <lineage>
        <taxon>Bacteria</taxon>
        <taxon>Bacillati</taxon>
        <taxon>Actinomycetota</taxon>
        <taxon>Actinomycetes</taxon>
        <taxon>Pseudonocardiales</taxon>
        <taxon>Pseudonocardiaceae</taxon>
        <taxon>Actinomycetospora</taxon>
    </lineage>
</organism>